<dbReference type="Gene3D" id="3.90.550.10">
    <property type="entry name" value="Spore Coat Polysaccharide Biosynthesis Protein SpsA, Chain A"/>
    <property type="match status" value="1"/>
</dbReference>
<name>A0A6A6YZW6_9PEZI</name>
<feature type="transmembrane region" description="Helical" evidence="1">
    <location>
        <begin position="422"/>
        <end position="444"/>
    </location>
</feature>
<feature type="transmembrane region" description="Helical" evidence="1">
    <location>
        <begin position="390"/>
        <end position="410"/>
    </location>
</feature>
<reference evidence="5" key="3">
    <citation type="submission" date="2025-04" db="UniProtKB">
        <authorList>
            <consortium name="RefSeq"/>
        </authorList>
    </citation>
    <scope>IDENTIFICATION</scope>
    <source>
        <strain evidence="5">CBS 304.34</strain>
    </source>
</reference>
<sequence length="495" mass="56831">MATNTPTRTHLGVKNRIKHEGFARILLDTAVESTTEASNSRQTFEIKRSEKLHRVLQYNWIMCPIGLICCFFVSYNAVSRYLLIQTIIDYSNWWTPDTFICVVLGVASHLIQPFPFGYSLGVCWPISPFEYKTKPKTRDFKSLNFCLVTRGENFEVGYTTVLHTISNWQELRLIDPRITFHLVLDNRLPATLLGQIPDFVKLLIVPSSFKPPVALYKARALEYARITAGYGPDDWVLHLDEETQIDAYATQTCLDFIERGDRHFGMGTIFYNSEGHWENPFLTVGELSRITEDFGRFRLPFKLHARPTLGWVHGSFILVKGEIENTVGWDTDCLAEDFWFGLRAANKGYKFGWLEAIAREQPPRSVRDVCAQRRRWCAGIWSTGEPLARLSYAACFVYFAGIGHVIWVVFFKETPILIPRWLFVWGILHCSESLWSAITSTIAQDYDAGNIPVMKMVWHVILTFILSPVFGLMECAVVIYAIFSPPKRFHVVKKV</sequence>
<accession>A0A6A6YZW6</accession>
<keyword evidence="4" id="KW-1185">Reference proteome</keyword>
<dbReference type="EMBL" id="MU003695">
    <property type="protein sequence ID" value="KAF2813993.1"/>
    <property type="molecule type" value="Genomic_DNA"/>
</dbReference>
<dbReference type="OrthoDB" id="5819582at2759"/>
<feature type="domain" description="Glycosyltransferase 2-like" evidence="2">
    <location>
        <begin position="235"/>
        <end position="430"/>
    </location>
</feature>
<proteinExistence type="predicted"/>
<dbReference type="PANTHER" id="PTHR16779">
    <property type="entry name" value="BETA-1,4-MANNOSYLTRANSFERASE EGH"/>
    <property type="match status" value="1"/>
</dbReference>
<dbReference type="InterPro" id="IPR027389">
    <property type="entry name" value="B_mannosylTrfase_Bre-3/Egh"/>
</dbReference>
<dbReference type="InterPro" id="IPR029044">
    <property type="entry name" value="Nucleotide-diphossugar_trans"/>
</dbReference>
<organism evidence="3">
    <name type="scientific">Mytilinidion resinicola</name>
    <dbReference type="NCBI Taxonomy" id="574789"/>
    <lineage>
        <taxon>Eukaryota</taxon>
        <taxon>Fungi</taxon>
        <taxon>Dikarya</taxon>
        <taxon>Ascomycota</taxon>
        <taxon>Pezizomycotina</taxon>
        <taxon>Dothideomycetes</taxon>
        <taxon>Pleosporomycetidae</taxon>
        <taxon>Mytilinidiales</taxon>
        <taxon>Mytilinidiaceae</taxon>
        <taxon>Mytilinidion</taxon>
    </lineage>
</organism>
<feature type="transmembrane region" description="Helical" evidence="1">
    <location>
        <begin position="58"/>
        <end position="78"/>
    </location>
</feature>
<keyword evidence="1" id="KW-1133">Transmembrane helix</keyword>
<dbReference type="SUPFAM" id="SSF53448">
    <property type="entry name" value="Nucleotide-diphospho-sugar transferases"/>
    <property type="match status" value="1"/>
</dbReference>
<dbReference type="InterPro" id="IPR001173">
    <property type="entry name" value="Glyco_trans_2-like"/>
</dbReference>
<keyword evidence="1" id="KW-0472">Membrane</keyword>
<dbReference type="GO" id="GO:0005737">
    <property type="term" value="C:cytoplasm"/>
    <property type="evidence" value="ECO:0007669"/>
    <property type="project" value="TreeGrafter"/>
</dbReference>
<dbReference type="Proteomes" id="UP000504636">
    <property type="component" value="Unplaced"/>
</dbReference>
<gene>
    <name evidence="3 5" type="ORF">BDZ99DRAFT_567693</name>
</gene>
<dbReference type="AlphaFoldDB" id="A0A6A6YZW6"/>
<dbReference type="Pfam" id="PF13632">
    <property type="entry name" value="Glyco_trans_2_3"/>
    <property type="match status" value="1"/>
</dbReference>
<dbReference type="PANTHER" id="PTHR16779:SF1">
    <property type="entry name" value="BETA-1,4-MANNOSYLTRANSFERASE EGH"/>
    <property type="match status" value="1"/>
</dbReference>
<evidence type="ECO:0000313" key="4">
    <source>
        <dbReference type="Proteomes" id="UP000504636"/>
    </source>
</evidence>
<evidence type="ECO:0000313" key="3">
    <source>
        <dbReference type="EMBL" id="KAF2813993.1"/>
    </source>
</evidence>
<keyword evidence="1" id="KW-0812">Transmembrane</keyword>
<dbReference type="GeneID" id="54468608"/>
<reference evidence="3 5" key="1">
    <citation type="journal article" date="2020" name="Stud. Mycol.">
        <title>101 Dothideomycetes genomes: a test case for predicting lifestyles and emergence of pathogens.</title>
        <authorList>
            <person name="Haridas S."/>
            <person name="Albert R."/>
            <person name="Binder M."/>
            <person name="Bloem J."/>
            <person name="Labutti K."/>
            <person name="Salamov A."/>
            <person name="Andreopoulos B."/>
            <person name="Baker S."/>
            <person name="Barry K."/>
            <person name="Bills G."/>
            <person name="Bluhm B."/>
            <person name="Cannon C."/>
            <person name="Castanera R."/>
            <person name="Culley D."/>
            <person name="Daum C."/>
            <person name="Ezra D."/>
            <person name="Gonzalez J."/>
            <person name="Henrissat B."/>
            <person name="Kuo A."/>
            <person name="Liang C."/>
            <person name="Lipzen A."/>
            <person name="Lutzoni F."/>
            <person name="Magnuson J."/>
            <person name="Mondo S."/>
            <person name="Nolan M."/>
            <person name="Ohm R."/>
            <person name="Pangilinan J."/>
            <person name="Park H.-J."/>
            <person name="Ramirez L."/>
            <person name="Alfaro M."/>
            <person name="Sun H."/>
            <person name="Tritt A."/>
            <person name="Yoshinaga Y."/>
            <person name="Zwiers L.-H."/>
            <person name="Turgeon B."/>
            <person name="Goodwin S."/>
            <person name="Spatafora J."/>
            <person name="Crous P."/>
            <person name="Grigoriev I."/>
        </authorList>
    </citation>
    <scope>NUCLEOTIDE SEQUENCE</scope>
    <source>
        <strain evidence="3 5">CBS 304.34</strain>
    </source>
</reference>
<reference evidence="5" key="2">
    <citation type="submission" date="2020-04" db="EMBL/GenBank/DDBJ databases">
        <authorList>
            <consortium name="NCBI Genome Project"/>
        </authorList>
    </citation>
    <scope>NUCLEOTIDE SEQUENCE</scope>
    <source>
        <strain evidence="5">CBS 304.34</strain>
    </source>
</reference>
<evidence type="ECO:0000313" key="5">
    <source>
        <dbReference type="RefSeq" id="XP_033580957.1"/>
    </source>
</evidence>
<feature type="transmembrane region" description="Helical" evidence="1">
    <location>
        <begin position="456"/>
        <end position="483"/>
    </location>
</feature>
<evidence type="ECO:0000256" key="1">
    <source>
        <dbReference type="SAM" id="Phobius"/>
    </source>
</evidence>
<dbReference type="RefSeq" id="XP_033580957.1">
    <property type="nucleotide sequence ID" value="XM_033727715.1"/>
</dbReference>
<protein>
    <recommendedName>
        <fullName evidence="2">Glycosyltransferase 2-like domain-containing protein</fullName>
    </recommendedName>
</protein>
<dbReference type="GO" id="GO:0019187">
    <property type="term" value="F:beta-1,4-mannosyltransferase activity"/>
    <property type="evidence" value="ECO:0007669"/>
    <property type="project" value="InterPro"/>
</dbReference>
<evidence type="ECO:0000259" key="2">
    <source>
        <dbReference type="Pfam" id="PF13632"/>
    </source>
</evidence>